<dbReference type="AlphaFoldDB" id="A0AAD7YV29"/>
<sequence length="995" mass="115594">MESGITNDSEPADEGPRNVMKTDSADSFQSFIYELFERDGILNDLRAYLRRHIVNVLKSAETGDPSACQKNFTQRLDLRYQAMNMLVAEYLMRLEFNYSFSVFVSEIPLANMVFGFAQSLMEKFDENIADLRFKDTDVWSILNYLGIQCDSEHASNIIRMYEDEKQHPLLLCILRCMPMYKEAVADRRQSSEMSAASLKSLDSNESEAAHMKNTCKPECSHYSYCQKCQNNMYKIKDDYKRKKKYFAKDKNRESPNIKCMRSESLVKNITVMEKTLIDEMFQQLKSVYESEVQMMKVEERQVKRSMATHVMQLQQQRKELEETFKAREELLERGIQHKKKFLWGLARSLREQHAHMTRAMHDVRAETERLQRKEESLKTQLVEAEQILKQRGEDMRSQISGELAILERHLESMKRERENITRERSELDTLKIVQDTNVKVNKTQKMVTEEVQSHYNLLKNELAILRSYLESSQVQAKCVIERGTFTEPIEVASPMNMALNNTQSNEKASKSDDLDERLKMNQVINDFRKKNVNFSQSNLDEIYHERSRERSRSENSSEAGDTAAPDLELERGLEHDLIQRLRDNDRLRTVARQTGNSKYLDEIYHERSRERSRSENSSEAGDTAAPDLELERGLEHDLIQRLRDNDRLRTVARQTGNSKYLDEIYHERSRERSRSENSSEAGDTAAPDLELERGLEHDLIQRLRDNDRLRTVARQTGNSKYLDEIYHERSRERSRSENSSEAGDTAAPDLELERGLEHDLIQRLRDNDRLRTVARQTGNSKYLDEIYHERSRERSRSENSSEAGDTAAPDLELERGLEHDLIQRLRDNDRLRTVARQTGNSKYLDEIYHERSRERSRSENSSEAGDTAAPDLELERGLEHDLIQRLRDNDRLRTVARQRPPRVAAAACARCSARPRTAPTPAAPNPNVHMFNFNSSVSASNLNVGWRKGAGEELSMFSNAQPRILVPGDTLPFIGVLRDRHGNTRRYVCRAEHVQ</sequence>
<gene>
    <name evidence="3" type="ORF">PYW07_006559</name>
</gene>
<dbReference type="Proteomes" id="UP001231518">
    <property type="component" value="Chromosome 19"/>
</dbReference>
<feature type="region of interest" description="Disordered" evidence="2">
    <location>
        <begin position="660"/>
        <end position="692"/>
    </location>
</feature>
<feature type="region of interest" description="Disordered" evidence="2">
    <location>
        <begin position="782"/>
        <end position="814"/>
    </location>
</feature>
<feature type="coiled-coil region" evidence="1">
    <location>
        <begin position="303"/>
        <end position="333"/>
    </location>
</feature>
<feature type="compositionally biased region" description="Basic and acidic residues" evidence="2">
    <location>
        <begin position="660"/>
        <end position="677"/>
    </location>
</feature>
<evidence type="ECO:0000256" key="2">
    <source>
        <dbReference type="SAM" id="MobiDB-lite"/>
    </source>
</evidence>
<evidence type="ECO:0008006" key="5">
    <source>
        <dbReference type="Google" id="ProtNLM"/>
    </source>
</evidence>
<reference evidence="3" key="1">
    <citation type="submission" date="2023-03" db="EMBL/GenBank/DDBJ databases">
        <title>Chromosome-level genomes of two armyworms, Mythimna separata and Mythimna loreyi, provide insights into the biosynthesis and reception of sex pheromones.</title>
        <authorList>
            <person name="Zhao H."/>
        </authorList>
    </citation>
    <scope>NUCLEOTIDE SEQUENCE</scope>
    <source>
        <strain evidence="3">BeijingLab</strain>
        <tissue evidence="3">Pupa</tissue>
    </source>
</reference>
<feature type="compositionally biased region" description="Basic and acidic residues" evidence="2">
    <location>
        <begin position="599"/>
        <end position="616"/>
    </location>
</feature>
<feature type="compositionally biased region" description="Basic and acidic residues" evidence="2">
    <location>
        <begin position="544"/>
        <end position="555"/>
    </location>
</feature>
<feature type="region of interest" description="Disordered" evidence="2">
    <location>
        <begin position="544"/>
        <end position="570"/>
    </location>
</feature>
<evidence type="ECO:0000313" key="4">
    <source>
        <dbReference type="Proteomes" id="UP001231518"/>
    </source>
</evidence>
<feature type="compositionally biased region" description="Basic and acidic residues" evidence="2">
    <location>
        <begin position="843"/>
        <end position="860"/>
    </location>
</feature>
<comment type="caution">
    <text evidence="3">The sequence shown here is derived from an EMBL/GenBank/DDBJ whole genome shotgun (WGS) entry which is preliminary data.</text>
</comment>
<keyword evidence="1" id="KW-0175">Coiled coil</keyword>
<evidence type="ECO:0000256" key="1">
    <source>
        <dbReference type="SAM" id="Coils"/>
    </source>
</evidence>
<protein>
    <recommendedName>
        <fullName evidence="5">LisH domain-containing protein</fullName>
    </recommendedName>
</protein>
<keyword evidence="4" id="KW-1185">Reference proteome</keyword>
<feature type="region of interest" description="Disordered" evidence="2">
    <location>
        <begin position="721"/>
        <end position="753"/>
    </location>
</feature>
<feature type="compositionally biased region" description="Basic and acidic residues" evidence="2">
    <location>
        <begin position="782"/>
        <end position="799"/>
    </location>
</feature>
<dbReference type="EMBL" id="JARGEI010000007">
    <property type="protein sequence ID" value="KAJ8728863.1"/>
    <property type="molecule type" value="Genomic_DNA"/>
</dbReference>
<feature type="coiled-coil region" evidence="1">
    <location>
        <begin position="360"/>
        <end position="433"/>
    </location>
</feature>
<proteinExistence type="predicted"/>
<feature type="region of interest" description="Disordered" evidence="2">
    <location>
        <begin position="843"/>
        <end position="876"/>
    </location>
</feature>
<evidence type="ECO:0000313" key="3">
    <source>
        <dbReference type="EMBL" id="KAJ8728863.1"/>
    </source>
</evidence>
<feature type="region of interest" description="Disordered" evidence="2">
    <location>
        <begin position="599"/>
        <end position="631"/>
    </location>
</feature>
<organism evidence="3 4">
    <name type="scientific">Mythimna separata</name>
    <name type="common">Oriental armyworm</name>
    <name type="synonym">Pseudaletia separata</name>
    <dbReference type="NCBI Taxonomy" id="271217"/>
    <lineage>
        <taxon>Eukaryota</taxon>
        <taxon>Metazoa</taxon>
        <taxon>Ecdysozoa</taxon>
        <taxon>Arthropoda</taxon>
        <taxon>Hexapoda</taxon>
        <taxon>Insecta</taxon>
        <taxon>Pterygota</taxon>
        <taxon>Neoptera</taxon>
        <taxon>Endopterygota</taxon>
        <taxon>Lepidoptera</taxon>
        <taxon>Glossata</taxon>
        <taxon>Ditrysia</taxon>
        <taxon>Noctuoidea</taxon>
        <taxon>Noctuidae</taxon>
        <taxon>Noctuinae</taxon>
        <taxon>Hadenini</taxon>
        <taxon>Mythimna</taxon>
    </lineage>
</organism>
<feature type="compositionally biased region" description="Basic and acidic residues" evidence="2">
    <location>
        <begin position="721"/>
        <end position="738"/>
    </location>
</feature>
<accession>A0AAD7YV29</accession>
<feature type="region of interest" description="Disordered" evidence="2">
    <location>
        <begin position="1"/>
        <end position="20"/>
    </location>
</feature>
<name>A0AAD7YV29_MYTSE</name>